<comment type="caution">
    <text evidence="2">The sequence shown here is derived from an EMBL/GenBank/DDBJ whole genome shotgun (WGS) entry which is preliminary data.</text>
</comment>
<name>A0A150H2D8_GONPE</name>
<reference evidence="3" key="1">
    <citation type="journal article" date="2016" name="Nat. Commun.">
        <title>The Gonium pectorale genome demonstrates co-option of cell cycle regulation during the evolution of multicellularity.</title>
        <authorList>
            <person name="Hanschen E.R."/>
            <person name="Marriage T.N."/>
            <person name="Ferris P.J."/>
            <person name="Hamaji T."/>
            <person name="Toyoda A."/>
            <person name="Fujiyama A."/>
            <person name="Neme R."/>
            <person name="Noguchi H."/>
            <person name="Minakuchi Y."/>
            <person name="Suzuki M."/>
            <person name="Kawai-Toyooka H."/>
            <person name="Smith D.R."/>
            <person name="Sparks H."/>
            <person name="Anderson J."/>
            <person name="Bakaric R."/>
            <person name="Luria V."/>
            <person name="Karger A."/>
            <person name="Kirschner M.W."/>
            <person name="Durand P.M."/>
            <person name="Michod R.E."/>
            <person name="Nozaki H."/>
            <person name="Olson B.J."/>
        </authorList>
    </citation>
    <scope>NUCLEOTIDE SEQUENCE [LARGE SCALE GENOMIC DNA]</scope>
    <source>
        <strain evidence="3">NIES-2863</strain>
    </source>
</reference>
<dbReference type="OrthoDB" id="535048at2759"/>
<feature type="compositionally biased region" description="Basic and acidic residues" evidence="1">
    <location>
        <begin position="1"/>
        <end position="11"/>
    </location>
</feature>
<gene>
    <name evidence="2" type="ORF">GPECTOR_1g288</name>
</gene>
<dbReference type="EMBL" id="LSYV01000002">
    <property type="protein sequence ID" value="KXZ56326.1"/>
    <property type="molecule type" value="Genomic_DNA"/>
</dbReference>
<dbReference type="AlphaFoldDB" id="A0A150H2D8"/>
<dbReference type="Proteomes" id="UP000075714">
    <property type="component" value="Unassembled WGS sequence"/>
</dbReference>
<accession>A0A150H2D8</accession>
<proteinExistence type="predicted"/>
<evidence type="ECO:0000313" key="2">
    <source>
        <dbReference type="EMBL" id="KXZ56326.1"/>
    </source>
</evidence>
<keyword evidence="3" id="KW-1185">Reference proteome</keyword>
<protein>
    <submittedName>
        <fullName evidence="2">Uncharacterized protein</fullName>
    </submittedName>
</protein>
<sequence>MADTTKPDVVRDTTGGTEGDDVPDTLMGAERQPQPYEMVGAHRFETRMSDEEIEKGMGRDARHAAEVLHKHPSRDQVPRPSEEEAKEKAIRTPPHEQEQQS</sequence>
<organism evidence="2 3">
    <name type="scientific">Gonium pectorale</name>
    <name type="common">Green alga</name>
    <dbReference type="NCBI Taxonomy" id="33097"/>
    <lineage>
        <taxon>Eukaryota</taxon>
        <taxon>Viridiplantae</taxon>
        <taxon>Chlorophyta</taxon>
        <taxon>core chlorophytes</taxon>
        <taxon>Chlorophyceae</taxon>
        <taxon>CS clade</taxon>
        <taxon>Chlamydomonadales</taxon>
        <taxon>Volvocaceae</taxon>
        <taxon>Gonium</taxon>
    </lineage>
</organism>
<evidence type="ECO:0000313" key="3">
    <source>
        <dbReference type="Proteomes" id="UP000075714"/>
    </source>
</evidence>
<evidence type="ECO:0000256" key="1">
    <source>
        <dbReference type="SAM" id="MobiDB-lite"/>
    </source>
</evidence>
<feature type="region of interest" description="Disordered" evidence="1">
    <location>
        <begin position="1"/>
        <end position="101"/>
    </location>
</feature>
<feature type="compositionally biased region" description="Basic and acidic residues" evidence="1">
    <location>
        <begin position="40"/>
        <end position="101"/>
    </location>
</feature>